<organism evidence="2 3">
    <name type="scientific">Trifolium medium</name>
    <dbReference type="NCBI Taxonomy" id="97028"/>
    <lineage>
        <taxon>Eukaryota</taxon>
        <taxon>Viridiplantae</taxon>
        <taxon>Streptophyta</taxon>
        <taxon>Embryophyta</taxon>
        <taxon>Tracheophyta</taxon>
        <taxon>Spermatophyta</taxon>
        <taxon>Magnoliopsida</taxon>
        <taxon>eudicotyledons</taxon>
        <taxon>Gunneridae</taxon>
        <taxon>Pentapetalae</taxon>
        <taxon>rosids</taxon>
        <taxon>fabids</taxon>
        <taxon>Fabales</taxon>
        <taxon>Fabaceae</taxon>
        <taxon>Papilionoideae</taxon>
        <taxon>50 kb inversion clade</taxon>
        <taxon>NPAAA clade</taxon>
        <taxon>Hologalegina</taxon>
        <taxon>IRL clade</taxon>
        <taxon>Trifolieae</taxon>
        <taxon>Trifolium</taxon>
    </lineage>
</organism>
<evidence type="ECO:0000313" key="3">
    <source>
        <dbReference type="Proteomes" id="UP000265520"/>
    </source>
</evidence>
<feature type="domain" description="DUF3444" evidence="1">
    <location>
        <begin position="1"/>
        <end position="39"/>
    </location>
</feature>
<dbReference type="EMBL" id="LXQA010465919">
    <property type="protein sequence ID" value="MCI53600.1"/>
    <property type="molecule type" value="Genomic_DNA"/>
</dbReference>
<dbReference type="Pfam" id="PF11926">
    <property type="entry name" value="DUF3444"/>
    <property type="match status" value="1"/>
</dbReference>
<evidence type="ECO:0000313" key="2">
    <source>
        <dbReference type="EMBL" id="MCI53600.1"/>
    </source>
</evidence>
<name>A0A392T0D9_9FABA</name>
<keyword evidence="2" id="KW-0346">Stress response</keyword>
<dbReference type="AlphaFoldDB" id="A0A392T0D9"/>
<evidence type="ECO:0000259" key="1">
    <source>
        <dbReference type="Pfam" id="PF11926"/>
    </source>
</evidence>
<accession>A0A392T0D9</accession>
<dbReference type="Proteomes" id="UP000265520">
    <property type="component" value="Unassembled WGS sequence"/>
</dbReference>
<proteinExistence type="predicted"/>
<comment type="caution">
    <text evidence="2">The sequence shown here is derived from an EMBL/GenBank/DDBJ whole genome shotgun (WGS) entry which is preliminary data.</text>
</comment>
<dbReference type="InterPro" id="IPR024593">
    <property type="entry name" value="DUF3444"/>
</dbReference>
<reference evidence="2 3" key="1">
    <citation type="journal article" date="2018" name="Front. Plant Sci.">
        <title>Red Clover (Trifolium pratense) and Zigzag Clover (T. medium) - A Picture of Genomic Similarities and Differences.</title>
        <authorList>
            <person name="Dluhosova J."/>
            <person name="Istvanek J."/>
            <person name="Nedelnik J."/>
            <person name="Repkova J."/>
        </authorList>
    </citation>
    <scope>NUCLEOTIDE SEQUENCE [LARGE SCALE GENOMIC DNA]</scope>
    <source>
        <strain evidence="3">cv. 10/8</strain>
        <tissue evidence="2">Leaf</tissue>
    </source>
</reference>
<protein>
    <submittedName>
        <fullName evidence="2">DnaJ heat shock N-terminal domain-containing protein</fullName>
    </submittedName>
</protein>
<keyword evidence="3" id="KW-1185">Reference proteome</keyword>
<sequence>MVEVLEDFVEEHSVTVIPLVKVAGFKAVFHHNFDQKEIKIILGRRCFDSLTRYLHTYLLAKKPLMLQKVAGCWTQLLLQVNLSRK</sequence>